<dbReference type="KEGG" id="pvp:105308930"/>
<dbReference type="GO" id="GO:0005886">
    <property type="term" value="C:plasma membrane"/>
    <property type="evidence" value="ECO:0007669"/>
    <property type="project" value="TreeGrafter"/>
</dbReference>
<proteinExistence type="predicted"/>
<keyword evidence="2 5" id="KW-0812">Transmembrane</keyword>
<keyword evidence="6" id="KW-0732">Signal</keyword>
<dbReference type="Gene3D" id="2.60.40.10">
    <property type="entry name" value="Immunoglobulins"/>
    <property type="match status" value="1"/>
</dbReference>
<dbReference type="GO" id="GO:0004888">
    <property type="term" value="F:transmembrane signaling receptor activity"/>
    <property type="evidence" value="ECO:0007669"/>
    <property type="project" value="TreeGrafter"/>
</dbReference>
<evidence type="ECO:0000259" key="7">
    <source>
        <dbReference type="Pfam" id="PF07686"/>
    </source>
</evidence>
<evidence type="ECO:0000256" key="6">
    <source>
        <dbReference type="SAM" id="SignalP"/>
    </source>
</evidence>
<protein>
    <submittedName>
        <fullName evidence="9">Fas apoptotic inhibitory molecule 3</fullName>
    </submittedName>
</protein>
<comment type="subcellular location">
    <subcellularLocation>
        <location evidence="1">Membrane</location>
    </subcellularLocation>
</comment>
<evidence type="ECO:0000256" key="2">
    <source>
        <dbReference type="ARBA" id="ARBA00022692"/>
    </source>
</evidence>
<dbReference type="InterPro" id="IPR013106">
    <property type="entry name" value="Ig_V-set"/>
</dbReference>
<reference evidence="9" key="1">
    <citation type="submission" date="2025-08" db="UniProtKB">
        <authorList>
            <consortium name="RefSeq"/>
        </authorList>
    </citation>
    <scope>IDENTIFICATION</scope>
    <source>
        <tissue evidence="9">Kidney</tissue>
    </source>
</reference>
<dbReference type="Proteomes" id="UP000515202">
    <property type="component" value="Unplaced"/>
</dbReference>
<dbReference type="PANTHER" id="PTHR11860:SF59">
    <property type="entry name" value="FAS APOPTOTIC INHIBITORY MOLECULE 3"/>
    <property type="match status" value="1"/>
</dbReference>
<gene>
    <name evidence="9" type="primary">FCMR</name>
</gene>
<evidence type="ECO:0000313" key="9">
    <source>
        <dbReference type="RefSeq" id="XP_011383303.1"/>
    </source>
</evidence>
<feature type="compositionally biased region" description="Polar residues" evidence="4">
    <location>
        <begin position="211"/>
        <end position="220"/>
    </location>
</feature>
<dbReference type="Pfam" id="PF07686">
    <property type="entry name" value="V-set"/>
    <property type="match status" value="1"/>
</dbReference>
<feature type="region of interest" description="Disordered" evidence="4">
    <location>
        <begin position="182"/>
        <end position="238"/>
    </location>
</feature>
<evidence type="ECO:0000256" key="5">
    <source>
        <dbReference type="SAM" id="Phobius"/>
    </source>
</evidence>
<dbReference type="OrthoDB" id="9805957at2759"/>
<keyword evidence="8" id="KW-1185">Reference proteome</keyword>
<accession>A0A6P3RUL0</accession>
<dbReference type="InterPro" id="IPR036179">
    <property type="entry name" value="Ig-like_dom_sf"/>
</dbReference>
<dbReference type="GeneID" id="105308930"/>
<dbReference type="SUPFAM" id="SSF48726">
    <property type="entry name" value="Immunoglobulin"/>
    <property type="match status" value="1"/>
</dbReference>
<evidence type="ECO:0000256" key="3">
    <source>
        <dbReference type="ARBA" id="ARBA00023136"/>
    </source>
</evidence>
<keyword evidence="3 5" id="KW-0472">Membrane</keyword>
<evidence type="ECO:0000313" key="8">
    <source>
        <dbReference type="Proteomes" id="UP000515202"/>
    </source>
</evidence>
<dbReference type="CTD" id="9214"/>
<evidence type="ECO:0000256" key="1">
    <source>
        <dbReference type="ARBA" id="ARBA00004370"/>
    </source>
</evidence>
<keyword evidence="5" id="KW-1133">Transmembrane helix</keyword>
<dbReference type="PANTHER" id="PTHR11860">
    <property type="entry name" value="POLYMERIC-IMMUNOGLOBULIN RECEPTOR"/>
    <property type="match status" value="1"/>
</dbReference>
<feature type="signal peptide" evidence="6">
    <location>
        <begin position="1"/>
        <end position="16"/>
    </location>
</feature>
<sequence length="423" mass="47760">MNLWLWSLYFLPVSGALRMLPEVKLEGILGGSITIECPRPETSMRLYLCREMAKSGSCVTVISNNHFVRKEYQHRVTLELCPDENLFLVKVTELTKNDSGVYACGAGWRTDRGKTQQVTLDIHSEYEPFWEKEPIPEPPVWFQRFIQMPMTSWFQMPAPASSFEFISKVTTPARRTEVLTTHHPSPTTAITHRPHVSRASSVVAAKPTTPLPSTTVSKTSAPERLRRPQTASYNQHTRLHRQRGFNHGPASQMEDQGFHMLIPIILGLILLALLGLLVKRVIQKRKALSRRARRLAVRMSALEGSQRPLSQRPRVSQWPRSQNNVYSVCPRRAGGAQAAGEKGHPGTQMPSVLFFHHPLESPGPWSMVSEAPWPHVSSLKTSCEYMSFYHQPAAKMENTDDYVNVSCPTHPFGCPPGPRPWCQ</sequence>
<dbReference type="InterPro" id="IPR013783">
    <property type="entry name" value="Ig-like_fold"/>
</dbReference>
<evidence type="ECO:0000256" key="4">
    <source>
        <dbReference type="SAM" id="MobiDB-lite"/>
    </source>
</evidence>
<feature type="transmembrane region" description="Helical" evidence="5">
    <location>
        <begin position="258"/>
        <end position="278"/>
    </location>
</feature>
<feature type="domain" description="Immunoglobulin V-set" evidence="7">
    <location>
        <begin position="24"/>
        <end position="116"/>
    </location>
</feature>
<organism evidence="8 9">
    <name type="scientific">Pteropus vampyrus</name>
    <name type="common">Large flying fox</name>
    <dbReference type="NCBI Taxonomy" id="132908"/>
    <lineage>
        <taxon>Eukaryota</taxon>
        <taxon>Metazoa</taxon>
        <taxon>Chordata</taxon>
        <taxon>Craniata</taxon>
        <taxon>Vertebrata</taxon>
        <taxon>Euteleostomi</taxon>
        <taxon>Mammalia</taxon>
        <taxon>Eutheria</taxon>
        <taxon>Laurasiatheria</taxon>
        <taxon>Chiroptera</taxon>
        <taxon>Yinpterochiroptera</taxon>
        <taxon>Pteropodoidea</taxon>
        <taxon>Pteropodidae</taxon>
        <taxon>Pteropodinae</taxon>
        <taxon>Pteropus</taxon>
    </lineage>
</organism>
<dbReference type="RefSeq" id="XP_011383303.1">
    <property type="nucleotide sequence ID" value="XM_011385001.2"/>
</dbReference>
<dbReference type="AlphaFoldDB" id="A0A6P3RUL0"/>
<dbReference type="InterPro" id="IPR050671">
    <property type="entry name" value="CD300_family_receptors"/>
</dbReference>
<name>A0A6P3RUL0_PTEVA</name>
<feature type="chain" id="PRO_5027907149" evidence="6">
    <location>
        <begin position="17"/>
        <end position="423"/>
    </location>
</feature>